<reference evidence="1 2" key="1">
    <citation type="submission" date="2019-05" db="EMBL/GenBank/DDBJ databases">
        <title>Another draft genome of Portunus trituberculatus and its Hox gene families provides insights of decapod evolution.</title>
        <authorList>
            <person name="Jeong J.-H."/>
            <person name="Song I."/>
            <person name="Kim S."/>
            <person name="Choi T."/>
            <person name="Kim D."/>
            <person name="Ryu S."/>
            <person name="Kim W."/>
        </authorList>
    </citation>
    <scope>NUCLEOTIDE SEQUENCE [LARGE SCALE GENOMIC DNA]</scope>
    <source>
        <tissue evidence="1">Muscle</tissue>
    </source>
</reference>
<dbReference type="PANTHER" id="PTHR22954">
    <property type="entry name" value="RETROVIRAL PROTEASE-RELATED"/>
    <property type="match status" value="1"/>
</dbReference>
<proteinExistence type="predicted"/>
<keyword evidence="2" id="KW-1185">Reference proteome</keyword>
<dbReference type="Proteomes" id="UP000324222">
    <property type="component" value="Unassembled WGS sequence"/>
</dbReference>
<evidence type="ECO:0000313" key="1">
    <source>
        <dbReference type="EMBL" id="MPC25231.1"/>
    </source>
</evidence>
<organism evidence="1 2">
    <name type="scientific">Portunus trituberculatus</name>
    <name type="common">Swimming crab</name>
    <name type="synonym">Neptunus trituberculatus</name>
    <dbReference type="NCBI Taxonomy" id="210409"/>
    <lineage>
        <taxon>Eukaryota</taxon>
        <taxon>Metazoa</taxon>
        <taxon>Ecdysozoa</taxon>
        <taxon>Arthropoda</taxon>
        <taxon>Crustacea</taxon>
        <taxon>Multicrustacea</taxon>
        <taxon>Malacostraca</taxon>
        <taxon>Eumalacostraca</taxon>
        <taxon>Eucarida</taxon>
        <taxon>Decapoda</taxon>
        <taxon>Pleocyemata</taxon>
        <taxon>Brachyura</taxon>
        <taxon>Eubrachyura</taxon>
        <taxon>Portunoidea</taxon>
        <taxon>Portunidae</taxon>
        <taxon>Portuninae</taxon>
        <taxon>Portunus</taxon>
    </lineage>
</organism>
<gene>
    <name evidence="1" type="ORF">E2C01_018336</name>
</gene>
<protein>
    <submittedName>
        <fullName evidence="1">Uncharacterized protein</fullName>
    </submittedName>
</protein>
<dbReference type="AlphaFoldDB" id="A0A5B7DU84"/>
<name>A0A5B7DU84_PORTR</name>
<accession>A0A5B7DU84</accession>
<dbReference type="PANTHER" id="PTHR22954:SF3">
    <property type="entry name" value="PROTEIN CBG08539"/>
    <property type="match status" value="1"/>
</dbReference>
<dbReference type="Pfam" id="PF03564">
    <property type="entry name" value="DUF1759"/>
    <property type="match status" value="1"/>
</dbReference>
<evidence type="ECO:0000313" key="2">
    <source>
        <dbReference type="Proteomes" id="UP000324222"/>
    </source>
</evidence>
<comment type="caution">
    <text evidence="1">The sequence shown here is derived from an EMBL/GenBank/DDBJ whole genome shotgun (WGS) entry which is preliminary data.</text>
</comment>
<dbReference type="OrthoDB" id="6378313at2759"/>
<sequence>MTKDAPENLRAKRTVARTKATKLLNDLNALWSQKDAADSDDLAYAINQAEGHVDFMQKLQLELDQHELPDDSNHVQGLEQIIFKAKRLLARLDNASLVKTNAQFGPQSSSNTGEIKKKDFQLPTFKGDVLLWPEFWDLFKVAIHDNQQYSPAEKMVHLKRHLEGEAARAIQGLTTTSDHYSAAVKILKDRFGPHGLPRVFRARVVSTGGIYTASCWNLSLQWGFYVNFRLQKGYHQLA</sequence>
<dbReference type="InterPro" id="IPR005312">
    <property type="entry name" value="DUF1759"/>
</dbReference>
<dbReference type="EMBL" id="VSRR010001436">
    <property type="protein sequence ID" value="MPC25231.1"/>
    <property type="molecule type" value="Genomic_DNA"/>
</dbReference>